<dbReference type="EMBL" id="NBNE01017486">
    <property type="protein sequence ID" value="OWY92709.1"/>
    <property type="molecule type" value="Genomic_DNA"/>
</dbReference>
<evidence type="ECO:0000313" key="4">
    <source>
        <dbReference type="Proteomes" id="UP000198211"/>
    </source>
</evidence>
<comment type="caution">
    <text evidence="3">The sequence shown here is derived from an EMBL/GenBank/DDBJ whole genome shotgun (WGS) entry which is preliminary data.</text>
</comment>
<keyword evidence="2" id="KW-1133">Transmembrane helix</keyword>
<evidence type="ECO:0000256" key="1">
    <source>
        <dbReference type="SAM" id="MobiDB-lite"/>
    </source>
</evidence>
<feature type="transmembrane region" description="Helical" evidence="2">
    <location>
        <begin position="39"/>
        <end position="61"/>
    </location>
</feature>
<dbReference type="AlphaFoldDB" id="A0A225UKN7"/>
<accession>A0A225UKN7</accession>
<keyword evidence="2" id="KW-0812">Transmembrane</keyword>
<dbReference type="Proteomes" id="UP000198211">
    <property type="component" value="Unassembled WGS sequence"/>
</dbReference>
<name>A0A225UKN7_9STRA</name>
<protein>
    <submittedName>
        <fullName evidence="3">Uncharacterized protein</fullName>
    </submittedName>
</protein>
<sequence length="67" mass="7716">MHHFLPRNDDSTELPHKNTKQPDIPISGPRQLRLQRLQAASFVAFVAFGLASWLMTNATYVELRIIR</sequence>
<keyword evidence="4" id="KW-1185">Reference proteome</keyword>
<feature type="region of interest" description="Disordered" evidence="1">
    <location>
        <begin position="1"/>
        <end position="28"/>
    </location>
</feature>
<evidence type="ECO:0000256" key="2">
    <source>
        <dbReference type="SAM" id="Phobius"/>
    </source>
</evidence>
<proteinExistence type="predicted"/>
<feature type="compositionally biased region" description="Basic and acidic residues" evidence="1">
    <location>
        <begin position="1"/>
        <end position="16"/>
    </location>
</feature>
<keyword evidence="2" id="KW-0472">Membrane</keyword>
<evidence type="ECO:0000313" key="3">
    <source>
        <dbReference type="EMBL" id="OWY92709.1"/>
    </source>
</evidence>
<reference evidence="4" key="1">
    <citation type="submission" date="2017-03" db="EMBL/GenBank/DDBJ databases">
        <title>Phytopthora megakarya and P. palmivora, two closely related causual agents of cacao black pod achieved similar genome size and gene model numbers by different mechanisms.</title>
        <authorList>
            <person name="Ali S."/>
            <person name="Shao J."/>
            <person name="Larry D.J."/>
            <person name="Kronmiller B."/>
            <person name="Shen D."/>
            <person name="Strem M.D."/>
            <person name="Melnick R.L."/>
            <person name="Guiltinan M.J."/>
            <person name="Tyler B.M."/>
            <person name="Meinhardt L.W."/>
            <person name="Bailey B.A."/>
        </authorList>
    </citation>
    <scope>NUCLEOTIDE SEQUENCE [LARGE SCALE GENOMIC DNA]</scope>
    <source>
        <strain evidence="4">zdho120</strain>
    </source>
</reference>
<organism evidence="3 4">
    <name type="scientific">Phytophthora megakarya</name>
    <dbReference type="NCBI Taxonomy" id="4795"/>
    <lineage>
        <taxon>Eukaryota</taxon>
        <taxon>Sar</taxon>
        <taxon>Stramenopiles</taxon>
        <taxon>Oomycota</taxon>
        <taxon>Peronosporomycetes</taxon>
        <taxon>Peronosporales</taxon>
        <taxon>Peronosporaceae</taxon>
        <taxon>Phytophthora</taxon>
    </lineage>
</organism>
<gene>
    <name evidence="3" type="ORF">PHMEG_00038171</name>
</gene>